<dbReference type="Proteomes" id="UP001523566">
    <property type="component" value="Unassembled WGS sequence"/>
</dbReference>
<keyword evidence="2" id="KW-0547">Nucleotide-binding</keyword>
<keyword evidence="2" id="KW-0067">ATP-binding</keyword>
<keyword evidence="3" id="KW-1185">Reference proteome</keyword>
<organism evidence="2 3">
    <name type="scientific">Aequitasia blattaphilus</name>
    <dbReference type="NCBI Taxonomy" id="2949332"/>
    <lineage>
        <taxon>Bacteria</taxon>
        <taxon>Bacillati</taxon>
        <taxon>Bacillota</taxon>
        <taxon>Clostridia</taxon>
        <taxon>Lachnospirales</taxon>
        <taxon>Lachnospiraceae</taxon>
        <taxon>Aequitasia</taxon>
    </lineage>
</organism>
<evidence type="ECO:0000259" key="1">
    <source>
        <dbReference type="Pfam" id="PF13304"/>
    </source>
</evidence>
<dbReference type="InterPro" id="IPR003959">
    <property type="entry name" value="ATPase_AAA_core"/>
</dbReference>
<dbReference type="PANTHER" id="PTHR40396:SF1">
    <property type="entry name" value="ATPASE AAA-TYPE CORE DOMAIN-CONTAINING PROTEIN"/>
    <property type="match status" value="1"/>
</dbReference>
<evidence type="ECO:0000313" key="2">
    <source>
        <dbReference type="EMBL" id="MCP1102039.1"/>
    </source>
</evidence>
<dbReference type="GO" id="GO:0005524">
    <property type="term" value="F:ATP binding"/>
    <property type="evidence" value="ECO:0007669"/>
    <property type="project" value="UniProtKB-KW"/>
</dbReference>
<name>A0ABT1E8T3_9FIRM</name>
<dbReference type="Pfam" id="PF13304">
    <property type="entry name" value="AAA_21"/>
    <property type="match status" value="1"/>
</dbReference>
<sequence length="420" mass="47982">MLIQFKFKNFKSFRDEVILDLSSAKMTEHSERVVVIGGEKILPVAAIYGANASGKTNVYEAFQYMKEYVCNSFSYGDEEGGVERFAPLPFLFDSDSKNEESSFEVFFIVPEDKTEKTYNYGFCVGINGVTEEWFNSKAKTARKFKAVYYRSKIERVLDLSGIPQASRNNIEIALEDETLISSLGAKLKIEKCKIIREWFIRNEFANFGDSAFDLKHSRLLPSGFVDDKKVRERIVNYLTTFDNSIKGFVVEKRLSDGESKKDTYSIATLHKKVDSDEMVGIPLQMESAGTLKMFSLYQELQGVLESGGVLVVDELNARLHPLLVRNFILAFLDPKINTNHAQLIFTSHDIWQLSNQLLRRDEIWFTEKNEQGISELYSLADFIDEDGSRIRKDENYEKNYLAGKYGAIPSLKSLDLVREG</sequence>
<accession>A0ABT1E8T3</accession>
<dbReference type="PANTHER" id="PTHR40396">
    <property type="entry name" value="ATPASE-LIKE PROTEIN"/>
    <property type="match status" value="1"/>
</dbReference>
<gene>
    <name evidence="2" type="ORF">NK125_06360</name>
</gene>
<feature type="domain" description="ATPase AAA-type core" evidence="1">
    <location>
        <begin position="44"/>
        <end position="349"/>
    </location>
</feature>
<comment type="caution">
    <text evidence="2">The sequence shown here is derived from an EMBL/GenBank/DDBJ whole genome shotgun (WGS) entry which is preliminary data.</text>
</comment>
<dbReference type="EMBL" id="JAMZFW010000007">
    <property type="protein sequence ID" value="MCP1102039.1"/>
    <property type="molecule type" value="Genomic_DNA"/>
</dbReference>
<reference evidence="2 3" key="1">
    <citation type="journal article" date="2022" name="Genome Biol. Evol.">
        <title>Host diet, physiology and behaviors set the stage for Lachnospiraceae cladogenesis.</title>
        <authorList>
            <person name="Vera-Ponce De Leon A."/>
            <person name="Schneider M."/>
            <person name="Jahnes B.C."/>
            <person name="Sadowski V."/>
            <person name="Camuy-Velez L.A."/>
            <person name="Duan J."/>
            <person name="Sabree Z.L."/>
        </authorList>
    </citation>
    <scope>NUCLEOTIDE SEQUENCE [LARGE SCALE GENOMIC DNA]</scope>
    <source>
        <strain evidence="2 3">PAL113</strain>
    </source>
</reference>
<dbReference type="SUPFAM" id="SSF52540">
    <property type="entry name" value="P-loop containing nucleoside triphosphate hydrolases"/>
    <property type="match status" value="1"/>
</dbReference>
<proteinExistence type="predicted"/>
<evidence type="ECO:0000313" key="3">
    <source>
        <dbReference type="Proteomes" id="UP001523566"/>
    </source>
</evidence>
<protein>
    <submittedName>
        <fullName evidence="2">ATP-binding protein</fullName>
    </submittedName>
</protein>
<dbReference type="InterPro" id="IPR027417">
    <property type="entry name" value="P-loop_NTPase"/>
</dbReference>
<dbReference type="Gene3D" id="3.40.50.300">
    <property type="entry name" value="P-loop containing nucleotide triphosphate hydrolases"/>
    <property type="match status" value="1"/>
</dbReference>